<name>A0A934JR63_9GAMM</name>
<protein>
    <recommendedName>
        <fullName evidence="4">Anti-sigma-K factor rskA</fullName>
    </recommendedName>
</protein>
<dbReference type="EMBL" id="JAEMNX010000002">
    <property type="protein sequence ID" value="MBJ7536882.1"/>
    <property type="molecule type" value="Genomic_DNA"/>
</dbReference>
<gene>
    <name evidence="2" type="ORF">I8J31_04220</name>
</gene>
<keyword evidence="1" id="KW-0812">Transmembrane</keyword>
<comment type="caution">
    <text evidence="2">The sequence shown here is derived from an EMBL/GenBank/DDBJ whole genome shotgun (WGS) entry which is preliminary data.</text>
</comment>
<sequence length="250" mass="28065">MFRSLKYQNPVVREHLAGQYAMGLLSNQVKKRVEAFIKYDATFEQEVIHWQVRLAPLNEIPEEVPAPAGLKQKVLARIQSENQAPSSTLLEQVMIWWKSVLLWQGAAFASITALIIFITMPFNSPTQQTTSTGTLSYLAVMQSQQASTEPPLVISAYSKTEKSPSRLEFRWNERTPNQDLSNATLWAIERETGSFIQLTKLAVGIKKMNLTAAQWKAVNNSLELIVVDGDSLSSRVLLRGTCLQLANWVS</sequence>
<reference evidence="2" key="1">
    <citation type="submission" date="2020-12" db="EMBL/GenBank/DDBJ databases">
        <title>Marinomonas arctica sp. nov., a psychrotolerant bacterium isolated from the Arctic.</title>
        <authorList>
            <person name="Zhang Y."/>
        </authorList>
    </citation>
    <scope>NUCLEOTIDE SEQUENCE</scope>
    <source>
        <strain evidence="2">C1424</strain>
    </source>
</reference>
<dbReference type="GO" id="GO:0016989">
    <property type="term" value="F:sigma factor antagonist activity"/>
    <property type="evidence" value="ECO:0007669"/>
    <property type="project" value="TreeGrafter"/>
</dbReference>
<dbReference type="AlphaFoldDB" id="A0A934JR63"/>
<organism evidence="2 3">
    <name type="scientific">Marinomonas transparens</name>
    <dbReference type="NCBI Taxonomy" id="2795388"/>
    <lineage>
        <taxon>Bacteria</taxon>
        <taxon>Pseudomonadati</taxon>
        <taxon>Pseudomonadota</taxon>
        <taxon>Gammaproteobacteria</taxon>
        <taxon>Oceanospirillales</taxon>
        <taxon>Oceanospirillaceae</taxon>
        <taxon>Marinomonas</taxon>
    </lineage>
</organism>
<dbReference type="PANTHER" id="PTHR37461">
    <property type="entry name" value="ANTI-SIGMA-K FACTOR RSKA"/>
    <property type="match status" value="1"/>
</dbReference>
<accession>A0A934JR63</accession>
<evidence type="ECO:0008006" key="4">
    <source>
        <dbReference type="Google" id="ProtNLM"/>
    </source>
</evidence>
<feature type="transmembrane region" description="Helical" evidence="1">
    <location>
        <begin position="100"/>
        <end position="122"/>
    </location>
</feature>
<evidence type="ECO:0000313" key="2">
    <source>
        <dbReference type="EMBL" id="MBJ7536882.1"/>
    </source>
</evidence>
<dbReference type="PANTHER" id="PTHR37461:SF1">
    <property type="entry name" value="ANTI-SIGMA-K FACTOR RSKA"/>
    <property type="match status" value="1"/>
</dbReference>
<dbReference type="Proteomes" id="UP000628710">
    <property type="component" value="Unassembled WGS sequence"/>
</dbReference>
<evidence type="ECO:0000256" key="1">
    <source>
        <dbReference type="SAM" id="Phobius"/>
    </source>
</evidence>
<keyword evidence="1" id="KW-1133">Transmembrane helix</keyword>
<proteinExistence type="predicted"/>
<dbReference type="InterPro" id="IPR051474">
    <property type="entry name" value="Anti-sigma-K/W_factor"/>
</dbReference>
<keyword evidence="3" id="KW-1185">Reference proteome</keyword>
<keyword evidence="1" id="KW-0472">Membrane</keyword>
<dbReference type="GO" id="GO:0006417">
    <property type="term" value="P:regulation of translation"/>
    <property type="evidence" value="ECO:0007669"/>
    <property type="project" value="TreeGrafter"/>
</dbReference>
<dbReference type="RefSeq" id="WP_199467042.1">
    <property type="nucleotide sequence ID" value="NZ_JAEMNX010000002.1"/>
</dbReference>
<evidence type="ECO:0000313" key="3">
    <source>
        <dbReference type="Proteomes" id="UP000628710"/>
    </source>
</evidence>